<keyword evidence="3" id="KW-0967">Endosome</keyword>
<dbReference type="GO" id="GO:0000815">
    <property type="term" value="C:ESCRT III complex"/>
    <property type="evidence" value="ECO:0007669"/>
    <property type="project" value="TreeGrafter"/>
</dbReference>
<evidence type="ECO:0000256" key="3">
    <source>
        <dbReference type="ARBA" id="ARBA00022753"/>
    </source>
</evidence>
<evidence type="ECO:0000313" key="6">
    <source>
        <dbReference type="Proteomes" id="UP000265515"/>
    </source>
</evidence>
<dbReference type="InterPro" id="IPR005024">
    <property type="entry name" value="Snf7_fam"/>
</dbReference>
<dbReference type="GO" id="GO:0006900">
    <property type="term" value="P:vesicle budding from membrane"/>
    <property type="evidence" value="ECO:0007669"/>
    <property type="project" value="TreeGrafter"/>
</dbReference>
<dbReference type="EMBL" id="BFEA01000366">
    <property type="protein sequence ID" value="GBG81177.1"/>
    <property type="molecule type" value="Genomic_DNA"/>
</dbReference>
<dbReference type="Proteomes" id="UP000265515">
    <property type="component" value="Unassembled WGS sequence"/>
</dbReference>
<dbReference type="Gene3D" id="1.10.287.1060">
    <property type="entry name" value="ESAT-6-like"/>
    <property type="match status" value="1"/>
</dbReference>
<dbReference type="Pfam" id="PF03357">
    <property type="entry name" value="Snf7"/>
    <property type="match status" value="1"/>
</dbReference>
<dbReference type="GO" id="GO:0005771">
    <property type="term" value="C:multivesicular body"/>
    <property type="evidence" value="ECO:0007669"/>
    <property type="project" value="TreeGrafter"/>
</dbReference>
<protein>
    <submittedName>
        <fullName evidence="5">Uncharacterized protein</fullName>
    </submittedName>
</protein>
<comment type="caution">
    <text evidence="5">The sequence shown here is derived from an EMBL/GenBank/DDBJ whole genome shotgun (WGS) entry which is preliminary data.</text>
</comment>
<dbReference type="PANTHER" id="PTHR22761:SF10">
    <property type="entry name" value="GH13992P"/>
    <property type="match status" value="1"/>
</dbReference>
<dbReference type="OMA" id="IRTHELM"/>
<dbReference type="PANTHER" id="PTHR22761">
    <property type="entry name" value="CHARGED MULTIVESICULAR BODY PROTEIN"/>
    <property type="match status" value="1"/>
</dbReference>
<gene>
    <name evidence="5" type="ORF">CBR_g31853</name>
</gene>
<comment type="subcellular location">
    <subcellularLocation>
        <location evidence="1">Endosome</location>
    </subcellularLocation>
</comment>
<proteinExistence type="inferred from homology"/>
<keyword evidence="6" id="KW-1185">Reference proteome</keyword>
<name>A0A388LFY4_CHABU</name>
<organism evidence="5 6">
    <name type="scientific">Chara braunii</name>
    <name type="common">Braun's stonewort</name>
    <dbReference type="NCBI Taxonomy" id="69332"/>
    <lineage>
        <taxon>Eukaryota</taxon>
        <taxon>Viridiplantae</taxon>
        <taxon>Streptophyta</taxon>
        <taxon>Charophyceae</taxon>
        <taxon>Charales</taxon>
        <taxon>Characeae</taxon>
        <taxon>Chara</taxon>
    </lineage>
</organism>
<evidence type="ECO:0000256" key="2">
    <source>
        <dbReference type="ARBA" id="ARBA00006190"/>
    </source>
</evidence>
<keyword evidence="4" id="KW-0175">Coiled coil</keyword>
<sequence length="159" mass="18344">MDTLRETVEMLEKKETLLQKKIAEEDERAQQFAAQRDERAAKQCLTRKKMYEKQVEDVANESIRTHELMMLVETATSQDFVAHALGEGSSTLRTIEERTNVRSVDRISDQVDGLACNIRQIQQRLSEPGNTYEFSEAELQSEYNELEALVFATELENVR</sequence>
<dbReference type="Gramene" id="GBG81177">
    <property type="protein sequence ID" value="GBG81177"/>
    <property type="gene ID" value="CBR_g31853"/>
</dbReference>
<evidence type="ECO:0000256" key="1">
    <source>
        <dbReference type="ARBA" id="ARBA00004177"/>
    </source>
</evidence>
<evidence type="ECO:0000313" key="5">
    <source>
        <dbReference type="EMBL" id="GBG81177.1"/>
    </source>
</evidence>
<dbReference type="GO" id="GO:0032511">
    <property type="term" value="P:late endosome to vacuole transport via multivesicular body sorting pathway"/>
    <property type="evidence" value="ECO:0007669"/>
    <property type="project" value="TreeGrafter"/>
</dbReference>
<reference evidence="5 6" key="1">
    <citation type="journal article" date="2018" name="Cell">
        <title>The Chara Genome: Secondary Complexity and Implications for Plant Terrestrialization.</title>
        <authorList>
            <person name="Nishiyama T."/>
            <person name="Sakayama H."/>
            <person name="Vries J.D."/>
            <person name="Buschmann H."/>
            <person name="Saint-Marcoux D."/>
            <person name="Ullrich K.K."/>
            <person name="Haas F.B."/>
            <person name="Vanderstraeten L."/>
            <person name="Becker D."/>
            <person name="Lang D."/>
            <person name="Vosolsobe S."/>
            <person name="Rombauts S."/>
            <person name="Wilhelmsson P.K.I."/>
            <person name="Janitza P."/>
            <person name="Kern R."/>
            <person name="Heyl A."/>
            <person name="Rumpler F."/>
            <person name="Villalobos L.I.A.C."/>
            <person name="Clay J.M."/>
            <person name="Skokan R."/>
            <person name="Toyoda A."/>
            <person name="Suzuki Y."/>
            <person name="Kagoshima H."/>
            <person name="Schijlen E."/>
            <person name="Tajeshwar N."/>
            <person name="Catarino B."/>
            <person name="Hetherington A.J."/>
            <person name="Saltykova A."/>
            <person name="Bonnot C."/>
            <person name="Breuninger H."/>
            <person name="Symeonidi A."/>
            <person name="Radhakrishnan G.V."/>
            <person name="Van Nieuwerburgh F."/>
            <person name="Deforce D."/>
            <person name="Chang C."/>
            <person name="Karol K.G."/>
            <person name="Hedrich R."/>
            <person name="Ulvskov P."/>
            <person name="Glockner G."/>
            <person name="Delwiche C.F."/>
            <person name="Petrasek J."/>
            <person name="Van de Peer Y."/>
            <person name="Friml J."/>
            <person name="Beilby M."/>
            <person name="Dolan L."/>
            <person name="Kohara Y."/>
            <person name="Sugano S."/>
            <person name="Fujiyama A."/>
            <person name="Delaux P.-M."/>
            <person name="Quint M."/>
            <person name="TheiBen G."/>
            <person name="Hagemann M."/>
            <person name="Harholt J."/>
            <person name="Dunand C."/>
            <person name="Zachgo S."/>
            <person name="Langdale J."/>
            <person name="Maumus F."/>
            <person name="Straeten D.V.D."/>
            <person name="Gould S.B."/>
            <person name="Rensing S.A."/>
        </authorList>
    </citation>
    <scope>NUCLEOTIDE SEQUENCE [LARGE SCALE GENOMIC DNA]</scope>
    <source>
        <strain evidence="5 6">S276</strain>
    </source>
</reference>
<feature type="coiled-coil region" evidence="4">
    <location>
        <begin position="1"/>
        <end position="28"/>
    </location>
</feature>
<evidence type="ECO:0000256" key="4">
    <source>
        <dbReference type="SAM" id="Coils"/>
    </source>
</evidence>
<dbReference type="GO" id="GO:0009898">
    <property type="term" value="C:cytoplasmic side of plasma membrane"/>
    <property type="evidence" value="ECO:0007669"/>
    <property type="project" value="TreeGrafter"/>
</dbReference>
<accession>A0A388LFY4</accession>
<dbReference type="OrthoDB" id="5592979at2759"/>
<dbReference type="AlphaFoldDB" id="A0A388LFY4"/>
<comment type="similarity">
    <text evidence="2">Belongs to the SNF7 family.</text>
</comment>
<dbReference type="STRING" id="69332.A0A388LFY4"/>